<dbReference type="AlphaFoldDB" id="A0A1G7KGM7"/>
<sequence>MQDHLPSTAISSFDANPTFGTASYFMFYWIDFVYKIPIVLAPQWLDITQPAFDVATSLAPVLA</sequence>
<keyword evidence="2" id="KW-1185">Reference proteome</keyword>
<accession>A0A1G7KGM7</accession>
<organism evidence="1 2">
    <name type="scientific">Fontibacillus panacisegetis</name>
    <dbReference type="NCBI Taxonomy" id="670482"/>
    <lineage>
        <taxon>Bacteria</taxon>
        <taxon>Bacillati</taxon>
        <taxon>Bacillota</taxon>
        <taxon>Bacilli</taxon>
        <taxon>Bacillales</taxon>
        <taxon>Paenibacillaceae</taxon>
        <taxon>Fontibacillus</taxon>
    </lineage>
</organism>
<evidence type="ECO:0000313" key="1">
    <source>
        <dbReference type="EMBL" id="SDF36231.1"/>
    </source>
</evidence>
<reference evidence="1 2" key="1">
    <citation type="submission" date="2016-10" db="EMBL/GenBank/DDBJ databases">
        <authorList>
            <person name="de Groot N.N."/>
        </authorList>
    </citation>
    <scope>NUCLEOTIDE SEQUENCE [LARGE SCALE GENOMIC DNA]</scope>
    <source>
        <strain evidence="1 2">DSM 28129</strain>
    </source>
</reference>
<name>A0A1G7KGM7_9BACL</name>
<dbReference type="Proteomes" id="UP000198972">
    <property type="component" value="Unassembled WGS sequence"/>
</dbReference>
<evidence type="ECO:0000313" key="2">
    <source>
        <dbReference type="Proteomes" id="UP000198972"/>
    </source>
</evidence>
<dbReference type="EMBL" id="FNBG01000009">
    <property type="protein sequence ID" value="SDF36231.1"/>
    <property type="molecule type" value="Genomic_DNA"/>
</dbReference>
<protein>
    <submittedName>
        <fullName evidence="1">Uncharacterized protein</fullName>
    </submittedName>
</protein>
<gene>
    <name evidence="1" type="ORF">SAMN04488542_109134</name>
</gene>
<proteinExistence type="predicted"/>